<name>A0A9W6L713_9PSEU</name>
<reference evidence="1" key="2">
    <citation type="submission" date="2023-01" db="EMBL/GenBank/DDBJ databases">
        <authorList>
            <person name="Sun Q."/>
            <person name="Evtushenko L."/>
        </authorList>
    </citation>
    <scope>NUCLEOTIDE SEQUENCE</scope>
    <source>
        <strain evidence="1">VKM Ac-1069</strain>
    </source>
</reference>
<dbReference type="EMBL" id="BSFQ01000013">
    <property type="protein sequence ID" value="GLL12234.1"/>
    <property type="molecule type" value="Genomic_DNA"/>
</dbReference>
<organism evidence="1 2">
    <name type="scientific">Pseudonocardia halophobica</name>
    <dbReference type="NCBI Taxonomy" id="29401"/>
    <lineage>
        <taxon>Bacteria</taxon>
        <taxon>Bacillati</taxon>
        <taxon>Actinomycetota</taxon>
        <taxon>Actinomycetes</taxon>
        <taxon>Pseudonocardiales</taxon>
        <taxon>Pseudonocardiaceae</taxon>
        <taxon>Pseudonocardia</taxon>
    </lineage>
</organism>
<evidence type="ECO:0000313" key="1">
    <source>
        <dbReference type="EMBL" id="GLL12234.1"/>
    </source>
</evidence>
<keyword evidence="2" id="KW-1185">Reference proteome</keyword>
<evidence type="ECO:0000313" key="2">
    <source>
        <dbReference type="Proteomes" id="UP001143463"/>
    </source>
</evidence>
<accession>A0A9W6L713</accession>
<sequence>MVVVAISNPVSLDKSRVAEFVRRLSLSRIAVASFDQGLLRVLASNAG</sequence>
<gene>
    <name evidence="1" type="ORF">GCM10017577_33750</name>
</gene>
<protein>
    <submittedName>
        <fullName evidence="1">Uncharacterized protein</fullName>
    </submittedName>
</protein>
<dbReference type="Proteomes" id="UP001143463">
    <property type="component" value="Unassembled WGS sequence"/>
</dbReference>
<dbReference type="AlphaFoldDB" id="A0A9W6L713"/>
<proteinExistence type="predicted"/>
<comment type="caution">
    <text evidence="1">The sequence shown here is derived from an EMBL/GenBank/DDBJ whole genome shotgun (WGS) entry which is preliminary data.</text>
</comment>
<reference evidence="1" key="1">
    <citation type="journal article" date="2014" name="Int. J. Syst. Evol. Microbiol.">
        <title>Complete genome sequence of Corynebacterium casei LMG S-19264T (=DSM 44701T), isolated from a smear-ripened cheese.</title>
        <authorList>
            <consortium name="US DOE Joint Genome Institute (JGI-PGF)"/>
            <person name="Walter F."/>
            <person name="Albersmeier A."/>
            <person name="Kalinowski J."/>
            <person name="Ruckert C."/>
        </authorList>
    </citation>
    <scope>NUCLEOTIDE SEQUENCE</scope>
    <source>
        <strain evidence="1">VKM Ac-1069</strain>
    </source>
</reference>